<evidence type="ECO:0000313" key="2">
    <source>
        <dbReference type="Proteomes" id="UP001162992"/>
    </source>
</evidence>
<evidence type="ECO:0000313" key="1">
    <source>
        <dbReference type="EMBL" id="KAJ7561523.1"/>
    </source>
</evidence>
<protein>
    <submittedName>
        <fullName evidence="1">Uncharacterized protein</fullName>
    </submittedName>
</protein>
<gene>
    <name evidence="1" type="ORF">O6H91_03G031600</name>
</gene>
<keyword evidence="2" id="KW-1185">Reference proteome</keyword>
<reference evidence="2" key="1">
    <citation type="journal article" date="2024" name="Proc. Natl. Acad. Sci. U.S.A.">
        <title>Extraordinary preservation of gene collinearity over three hundred million years revealed in homosporous lycophytes.</title>
        <authorList>
            <person name="Li C."/>
            <person name="Wickell D."/>
            <person name="Kuo L.Y."/>
            <person name="Chen X."/>
            <person name="Nie B."/>
            <person name="Liao X."/>
            <person name="Peng D."/>
            <person name="Ji J."/>
            <person name="Jenkins J."/>
            <person name="Williams M."/>
            <person name="Shu S."/>
            <person name="Plott C."/>
            <person name="Barry K."/>
            <person name="Rajasekar S."/>
            <person name="Grimwood J."/>
            <person name="Han X."/>
            <person name="Sun S."/>
            <person name="Hou Z."/>
            <person name="He W."/>
            <person name="Dai G."/>
            <person name="Sun C."/>
            <person name="Schmutz J."/>
            <person name="Leebens-Mack J.H."/>
            <person name="Li F.W."/>
            <person name="Wang L."/>
        </authorList>
    </citation>
    <scope>NUCLEOTIDE SEQUENCE [LARGE SCALE GENOMIC DNA]</scope>
    <source>
        <strain evidence="2">cv. PW_Plant_1</strain>
    </source>
</reference>
<proteinExistence type="predicted"/>
<sequence>MEGVPKDKILEDKALRHQFTRAESAAISQEAMNDNFVVPLYSHIVHTSGKENTVTGTGIRCAPQPSGAATLQDPVVAPLKSLPLPAAEAPIFSFGVITDVQYADIADGQSFRGVPRYYRHSLQVLRRAVNHWNQKRLVNFAVQLGDIVDGFCPKEESLPAVMKVLSEFNSLQCGTVYHILGNHCLYNLPRNQLNKLLKFPSWPNAHSYYDFTPSPNFRFVILDGYDVSAIGWPEEHAHRKAAIELLKQKNPNSDKNSPDGLIGEECRFVKFNGGVGEDQLIWLNQVLKDAVACRQKVIVCCHIPLHPGATSPNALLWNYNEVLDVIHQHNCVIACLAGHDHTGGYVIDSHGIHHRVLEAVLECPPGTNAFGHIDVFHDKLSLIGNDRMASVDMAFDPSH</sequence>
<organism evidence="1 2">
    <name type="scientific">Diphasiastrum complanatum</name>
    <name type="common">Issler's clubmoss</name>
    <name type="synonym">Lycopodium complanatum</name>
    <dbReference type="NCBI Taxonomy" id="34168"/>
    <lineage>
        <taxon>Eukaryota</taxon>
        <taxon>Viridiplantae</taxon>
        <taxon>Streptophyta</taxon>
        <taxon>Embryophyta</taxon>
        <taxon>Tracheophyta</taxon>
        <taxon>Lycopodiopsida</taxon>
        <taxon>Lycopodiales</taxon>
        <taxon>Lycopodiaceae</taxon>
        <taxon>Lycopodioideae</taxon>
        <taxon>Diphasiastrum</taxon>
    </lineage>
</organism>
<accession>A0ACC2E4M2</accession>
<dbReference type="EMBL" id="CM055094">
    <property type="protein sequence ID" value="KAJ7561523.1"/>
    <property type="molecule type" value="Genomic_DNA"/>
</dbReference>
<dbReference type="Proteomes" id="UP001162992">
    <property type="component" value="Chromosome 3"/>
</dbReference>
<comment type="caution">
    <text evidence="1">The sequence shown here is derived from an EMBL/GenBank/DDBJ whole genome shotgun (WGS) entry which is preliminary data.</text>
</comment>
<name>A0ACC2E4M2_DIPCM</name>